<gene>
    <name evidence="2" type="ORF">EZS28_021199</name>
</gene>
<feature type="region of interest" description="Disordered" evidence="1">
    <location>
        <begin position="1"/>
        <end position="53"/>
    </location>
</feature>
<protein>
    <submittedName>
        <fullName evidence="2">Uncharacterized protein</fullName>
    </submittedName>
</protein>
<name>A0A5J4VLE3_9EUKA</name>
<evidence type="ECO:0000313" key="3">
    <source>
        <dbReference type="Proteomes" id="UP000324800"/>
    </source>
</evidence>
<evidence type="ECO:0000256" key="1">
    <source>
        <dbReference type="SAM" id="MobiDB-lite"/>
    </source>
</evidence>
<accession>A0A5J4VLE3</accession>
<feature type="compositionally biased region" description="Polar residues" evidence="1">
    <location>
        <begin position="1"/>
        <end position="12"/>
    </location>
</feature>
<dbReference type="Proteomes" id="UP000324800">
    <property type="component" value="Unassembled WGS sequence"/>
</dbReference>
<sequence length="72" mass="8050">MDSQQSHLSQHTQPPPPHSKPCSAELKCGEESKTDDTDEPTRNSSIRPREAVNPLLKIKNYVVDPSDLSHPF</sequence>
<proteinExistence type="predicted"/>
<organism evidence="2 3">
    <name type="scientific">Streblomastix strix</name>
    <dbReference type="NCBI Taxonomy" id="222440"/>
    <lineage>
        <taxon>Eukaryota</taxon>
        <taxon>Metamonada</taxon>
        <taxon>Preaxostyla</taxon>
        <taxon>Oxymonadida</taxon>
        <taxon>Streblomastigidae</taxon>
        <taxon>Streblomastix</taxon>
    </lineage>
</organism>
<comment type="caution">
    <text evidence="2">The sequence shown here is derived from an EMBL/GenBank/DDBJ whole genome shotgun (WGS) entry which is preliminary data.</text>
</comment>
<dbReference type="AlphaFoldDB" id="A0A5J4VLE3"/>
<evidence type="ECO:0000313" key="2">
    <source>
        <dbReference type="EMBL" id="KAA6383276.1"/>
    </source>
</evidence>
<dbReference type="EMBL" id="SNRW01006336">
    <property type="protein sequence ID" value="KAA6383276.1"/>
    <property type="molecule type" value="Genomic_DNA"/>
</dbReference>
<feature type="compositionally biased region" description="Basic and acidic residues" evidence="1">
    <location>
        <begin position="27"/>
        <end position="41"/>
    </location>
</feature>
<reference evidence="2 3" key="1">
    <citation type="submission" date="2019-03" db="EMBL/GenBank/DDBJ databases">
        <title>Single cell metagenomics reveals metabolic interactions within the superorganism composed of flagellate Streblomastix strix and complex community of Bacteroidetes bacteria on its surface.</title>
        <authorList>
            <person name="Treitli S.C."/>
            <person name="Kolisko M."/>
            <person name="Husnik F."/>
            <person name="Keeling P."/>
            <person name="Hampl V."/>
        </authorList>
    </citation>
    <scope>NUCLEOTIDE SEQUENCE [LARGE SCALE GENOMIC DNA]</scope>
    <source>
        <strain evidence="2">ST1C</strain>
    </source>
</reference>